<keyword evidence="1" id="KW-0472">Membrane</keyword>
<dbReference type="EMBL" id="QJVJ01000018">
    <property type="protein sequence ID" value="PYI50542.1"/>
    <property type="molecule type" value="Genomic_DNA"/>
</dbReference>
<comment type="caution">
    <text evidence="2">The sequence shown here is derived from an EMBL/GenBank/DDBJ whole genome shotgun (WGS) entry which is preliminary data.</text>
</comment>
<feature type="transmembrane region" description="Helical" evidence="1">
    <location>
        <begin position="66"/>
        <end position="86"/>
    </location>
</feature>
<gene>
    <name evidence="2" type="ORF">DLM86_29005</name>
</gene>
<dbReference type="Pfam" id="PF10823">
    <property type="entry name" value="DUF2568"/>
    <property type="match status" value="1"/>
</dbReference>
<evidence type="ECO:0000256" key="1">
    <source>
        <dbReference type="SAM" id="Phobius"/>
    </source>
</evidence>
<sequence length="112" mass="11406">MTAVSVVVLAVRFLLELAALAALGYWGFHLDKPLLARIALGLGTPLAAAVLWGTFIAPKAALPVPLAVRLPLELAVFGAAAAALYASGHPRLAVAFLAAAVVDSALNVALKL</sequence>
<name>A0A2V5JWH7_9BACL</name>
<organism evidence="2 3">
    <name type="scientific">Paenibacillus flagellatus</name>
    <dbReference type="NCBI Taxonomy" id="2211139"/>
    <lineage>
        <taxon>Bacteria</taxon>
        <taxon>Bacillati</taxon>
        <taxon>Bacillota</taxon>
        <taxon>Bacilli</taxon>
        <taxon>Bacillales</taxon>
        <taxon>Paenibacillaceae</taxon>
        <taxon>Paenibacillus</taxon>
    </lineage>
</organism>
<dbReference type="Proteomes" id="UP000247476">
    <property type="component" value="Unassembled WGS sequence"/>
</dbReference>
<keyword evidence="1" id="KW-1133">Transmembrane helix</keyword>
<dbReference type="OrthoDB" id="4557830at2"/>
<accession>A0A2V5JWH7</accession>
<proteinExistence type="predicted"/>
<dbReference type="InterPro" id="IPR021214">
    <property type="entry name" value="DUF2568"/>
</dbReference>
<reference evidence="2 3" key="1">
    <citation type="submission" date="2018-05" db="EMBL/GenBank/DDBJ databases">
        <title>Paenibacillus flagellatus sp. nov., isolated from selenium mineral soil.</title>
        <authorList>
            <person name="Dai X."/>
        </authorList>
    </citation>
    <scope>NUCLEOTIDE SEQUENCE [LARGE SCALE GENOMIC DNA]</scope>
    <source>
        <strain evidence="2 3">DXL2</strain>
    </source>
</reference>
<dbReference type="AlphaFoldDB" id="A0A2V5JWH7"/>
<feature type="transmembrane region" description="Helical" evidence="1">
    <location>
        <begin position="34"/>
        <end position="54"/>
    </location>
</feature>
<evidence type="ECO:0000313" key="3">
    <source>
        <dbReference type="Proteomes" id="UP000247476"/>
    </source>
</evidence>
<evidence type="ECO:0000313" key="2">
    <source>
        <dbReference type="EMBL" id="PYI50542.1"/>
    </source>
</evidence>
<dbReference type="RefSeq" id="WP_110843557.1">
    <property type="nucleotide sequence ID" value="NZ_QJVJ01000018.1"/>
</dbReference>
<keyword evidence="3" id="KW-1185">Reference proteome</keyword>
<protein>
    <recommendedName>
        <fullName evidence="4">DUF2568 domain-containing protein</fullName>
    </recommendedName>
</protein>
<keyword evidence="1" id="KW-0812">Transmembrane</keyword>
<feature type="transmembrane region" description="Helical" evidence="1">
    <location>
        <begin position="7"/>
        <end position="28"/>
    </location>
</feature>
<evidence type="ECO:0008006" key="4">
    <source>
        <dbReference type="Google" id="ProtNLM"/>
    </source>
</evidence>